<dbReference type="OrthoDB" id="2018246at2759"/>
<dbReference type="InterPro" id="IPR008942">
    <property type="entry name" value="ENTH_VHS"/>
</dbReference>
<proteinExistence type="inferred from homology"/>
<sequence length="322" mass="35801">MAFGKAPKDPFGTAVGSLVDRATLGSLQTEDWGQFMHICDLINATEEGPKDAVKALKKKLSKNCNHKEIRLTLSTWARGFPGPVDVSEVKEVYLELLKKGVEFPSSDTSRGEPKTSSQPSTKSSPSSANAPKQPLLPLPTGPTLLLTPDQIGKLYSELDMAKTNVRVMSSILRENVPGSENPDDMNLLQKLYKTCRMMQERIMDLLATVENEDVIVELIQVNEDLNDVLLGHERFSRNRVRFLENQRIQREREELATVLSPVPLNPGQTTPSNGLSAAAASKNKAQSPHYYEIMEFDPLAPTDESDYVQRYLIKKCIITDTS</sequence>
<keyword evidence="8" id="KW-1185">Reference proteome</keyword>
<evidence type="ECO:0000313" key="8">
    <source>
        <dbReference type="Proteomes" id="UP000051836"/>
    </source>
</evidence>
<organism evidence="7 8">
    <name type="scientific">Amazona aestiva</name>
    <name type="common">Blue-fronted Amazon parrot</name>
    <dbReference type="NCBI Taxonomy" id="12930"/>
    <lineage>
        <taxon>Eukaryota</taxon>
        <taxon>Metazoa</taxon>
        <taxon>Chordata</taxon>
        <taxon>Craniata</taxon>
        <taxon>Vertebrata</taxon>
        <taxon>Euteleostomi</taxon>
        <taxon>Archelosauria</taxon>
        <taxon>Archosauria</taxon>
        <taxon>Dinosauria</taxon>
        <taxon>Saurischia</taxon>
        <taxon>Theropoda</taxon>
        <taxon>Coelurosauria</taxon>
        <taxon>Aves</taxon>
        <taxon>Neognathae</taxon>
        <taxon>Neoaves</taxon>
        <taxon>Telluraves</taxon>
        <taxon>Australaves</taxon>
        <taxon>Psittaciformes</taxon>
        <taxon>Psittacidae</taxon>
        <taxon>Amazona</taxon>
    </lineage>
</organism>
<protein>
    <submittedName>
        <fullName evidence="7">Target of myb1 (Chicken)-like 1</fullName>
    </submittedName>
</protein>
<name>A0A0Q3PKV4_AMAAE</name>
<evidence type="ECO:0000256" key="3">
    <source>
        <dbReference type="ARBA" id="ARBA00022927"/>
    </source>
</evidence>
<evidence type="ECO:0000259" key="5">
    <source>
        <dbReference type="PROSITE" id="PS50179"/>
    </source>
</evidence>
<dbReference type="SMART" id="SM00288">
    <property type="entry name" value="VHS"/>
    <property type="match status" value="1"/>
</dbReference>
<dbReference type="PIRSF" id="PIRSF036948">
    <property type="entry name" value="TOM1"/>
    <property type="match status" value="1"/>
</dbReference>
<feature type="domain" description="VHS" evidence="5">
    <location>
        <begin position="22"/>
        <end position="74"/>
    </location>
</feature>
<dbReference type="GO" id="GO:0035091">
    <property type="term" value="F:phosphatidylinositol binding"/>
    <property type="evidence" value="ECO:0007669"/>
    <property type="project" value="InterPro"/>
</dbReference>
<dbReference type="InterPro" id="IPR002014">
    <property type="entry name" value="VHS_dom"/>
</dbReference>
<dbReference type="PROSITE" id="PS50909">
    <property type="entry name" value="GAT"/>
    <property type="match status" value="1"/>
</dbReference>
<dbReference type="Gene3D" id="1.20.58.160">
    <property type="match status" value="1"/>
</dbReference>
<dbReference type="InterPro" id="IPR004152">
    <property type="entry name" value="GAT_dom"/>
</dbReference>
<dbReference type="SUPFAM" id="SSF89009">
    <property type="entry name" value="GAT-like domain"/>
    <property type="match status" value="1"/>
</dbReference>
<feature type="compositionally biased region" description="Low complexity" evidence="4">
    <location>
        <begin position="114"/>
        <end position="133"/>
    </location>
</feature>
<dbReference type="EMBL" id="LMAW01002270">
    <property type="protein sequence ID" value="KQK81619.1"/>
    <property type="molecule type" value="Genomic_DNA"/>
</dbReference>
<dbReference type="GO" id="GO:0043130">
    <property type="term" value="F:ubiquitin binding"/>
    <property type="evidence" value="ECO:0007669"/>
    <property type="project" value="InterPro"/>
</dbReference>
<dbReference type="AlphaFoldDB" id="A0A0Q3PKV4"/>
<dbReference type="InterPro" id="IPR014645">
    <property type="entry name" value="TOM1"/>
</dbReference>
<evidence type="ECO:0000259" key="6">
    <source>
        <dbReference type="PROSITE" id="PS50909"/>
    </source>
</evidence>
<dbReference type="Pfam" id="PF03127">
    <property type="entry name" value="GAT"/>
    <property type="match status" value="1"/>
</dbReference>
<dbReference type="GO" id="GO:0016020">
    <property type="term" value="C:membrane"/>
    <property type="evidence" value="ECO:0007669"/>
    <property type="project" value="TreeGrafter"/>
</dbReference>
<evidence type="ECO:0000256" key="4">
    <source>
        <dbReference type="SAM" id="MobiDB-lite"/>
    </source>
</evidence>
<gene>
    <name evidence="7" type="primary">tom1l1</name>
    <name evidence="7" type="ORF">AAES_79291</name>
</gene>
<evidence type="ECO:0000256" key="1">
    <source>
        <dbReference type="ARBA" id="ARBA00007708"/>
    </source>
</evidence>
<dbReference type="SUPFAM" id="SSF48464">
    <property type="entry name" value="ENTH/VHS domain"/>
    <property type="match status" value="1"/>
</dbReference>
<evidence type="ECO:0000313" key="7">
    <source>
        <dbReference type="EMBL" id="KQK81619.1"/>
    </source>
</evidence>
<dbReference type="GO" id="GO:0030276">
    <property type="term" value="F:clathrin binding"/>
    <property type="evidence" value="ECO:0007669"/>
    <property type="project" value="TreeGrafter"/>
</dbReference>
<feature type="region of interest" description="Disordered" evidence="4">
    <location>
        <begin position="104"/>
        <end position="142"/>
    </location>
</feature>
<accession>A0A0Q3PKV4</accession>
<dbReference type="Proteomes" id="UP000051836">
    <property type="component" value="Unassembled WGS sequence"/>
</dbReference>
<dbReference type="PROSITE" id="PS50179">
    <property type="entry name" value="VHS"/>
    <property type="match status" value="1"/>
</dbReference>
<comment type="caution">
    <text evidence="7">The sequence shown here is derived from an EMBL/GenBank/DDBJ whole genome shotgun (WGS) entry which is preliminary data.</text>
</comment>
<dbReference type="GO" id="GO:0015031">
    <property type="term" value="P:protein transport"/>
    <property type="evidence" value="ECO:0007669"/>
    <property type="project" value="UniProtKB-KW"/>
</dbReference>
<feature type="domain" description="GAT" evidence="6">
    <location>
        <begin position="149"/>
        <end position="237"/>
    </location>
</feature>
<dbReference type="PANTHER" id="PTHR13856">
    <property type="entry name" value="VHS DOMAIN CONTAINING PROTEIN FAMILY"/>
    <property type="match status" value="1"/>
</dbReference>
<keyword evidence="2" id="KW-0813">Transport</keyword>
<comment type="similarity">
    <text evidence="1">Belongs to the TOM1 family.</text>
</comment>
<keyword evidence="3" id="KW-0653">Protein transport</keyword>
<dbReference type="Pfam" id="PF00790">
    <property type="entry name" value="VHS"/>
    <property type="match status" value="1"/>
</dbReference>
<dbReference type="GO" id="GO:0005768">
    <property type="term" value="C:endosome"/>
    <property type="evidence" value="ECO:0007669"/>
    <property type="project" value="TreeGrafter"/>
</dbReference>
<dbReference type="InterPro" id="IPR038425">
    <property type="entry name" value="GAT_sf"/>
</dbReference>
<dbReference type="PANTHER" id="PTHR13856:SF28">
    <property type="entry name" value="TOM1-LIKE PROTEIN 1"/>
    <property type="match status" value="1"/>
</dbReference>
<evidence type="ECO:0000256" key="2">
    <source>
        <dbReference type="ARBA" id="ARBA00022448"/>
    </source>
</evidence>
<dbReference type="STRING" id="12930.A0A0Q3PKV4"/>
<dbReference type="GO" id="GO:0007165">
    <property type="term" value="P:signal transduction"/>
    <property type="evidence" value="ECO:0007669"/>
    <property type="project" value="TreeGrafter"/>
</dbReference>
<reference evidence="7 8" key="1">
    <citation type="submission" date="2015-10" db="EMBL/GenBank/DDBJ databases">
        <authorList>
            <person name="Gilbert D.G."/>
        </authorList>
    </citation>
    <scope>NUCLEOTIDE SEQUENCE [LARGE SCALE GENOMIC DNA]</scope>
    <source>
        <strain evidence="7">FVVF132</strain>
    </source>
</reference>
<dbReference type="Gene3D" id="1.25.40.90">
    <property type="match status" value="1"/>
</dbReference>